<dbReference type="Pfam" id="PF00005">
    <property type="entry name" value="ABC_tran"/>
    <property type="match status" value="1"/>
</dbReference>
<name>A0A494VTB9_9SPHI</name>
<accession>A0A494VTB9</accession>
<dbReference type="PROSITE" id="PS50893">
    <property type="entry name" value="ABC_TRANSPORTER_2"/>
    <property type="match status" value="1"/>
</dbReference>
<keyword evidence="3" id="KW-0547">Nucleotide-binding</keyword>
<dbReference type="SMART" id="SM00382">
    <property type="entry name" value="AAA"/>
    <property type="match status" value="1"/>
</dbReference>
<dbReference type="KEGG" id="muh:HYN43_015725"/>
<dbReference type="GO" id="GO:0016887">
    <property type="term" value="F:ATP hydrolysis activity"/>
    <property type="evidence" value="ECO:0007669"/>
    <property type="project" value="InterPro"/>
</dbReference>
<dbReference type="Proteomes" id="UP000270046">
    <property type="component" value="Chromosome"/>
</dbReference>
<evidence type="ECO:0000259" key="5">
    <source>
        <dbReference type="PROSITE" id="PS50893"/>
    </source>
</evidence>
<protein>
    <submittedName>
        <fullName evidence="6">ATP-binding cassette domain-containing protein</fullName>
    </submittedName>
</protein>
<keyword evidence="4 6" id="KW-0067">ATP-binding</keyword>
<dbReference type="InterPro" id="IPR050153">
    <property type="entry name" value="Metal_Ion_Import_ABC"/>
</dbReference>
<evidence type="ECO:0000256" key="3">
    <source>
        <dbReference type="ARBA" id="ARBA00022741"/>
    </source>
</evidence>
<sequence>MHFHLKTYTALGPHILKTDSIHLEFDGRKILQDIYIDCRQGEVVGLLGRNGCGKSSLLRIIFGSLKPSYKYISINDMPIAKGYHNGRVAYLPQHGYLPLNVKLKNLAEPIIDPQFWNDFSNHPIYQKYQDQKAAQLSGGELRQLETLMCIYSRADFILLDEPFTHVSPVQTELFKQIIRRCAKVKGIIVTDHQYYNILDVADKIVLITNGATKPIASPDDLIAHGYVSHLREV</sequence>
<dbReference type="AlphaFoldDB" id="A0A494VTB9"/>
<dbReference type="SUPFAM" id="SSF52540">
    <property type="entry name" value="P-loop containing nucleoside triphosphate hydrolases"/>
    <property type="match status" value="1"/>
</dbReference>
<evidence type="ECO:0000313" key="6">
    <source>
        <dbReference type="EMBL" id="AYL96660.1"/>
    </source>
</evidence>
<evidence type="ECO:0000256" key="4">
    <source>
        <dbReference type="ARBA" id="ARBA00022840"/>
    </source>
</evidence>
<reference evidence="6 7" key="1">
    <citation type="submission" date="2018-10" db="EMBL/GenBank/DDBJ databases">
        <title>Genome sequencing of Mucilaginibacter sp. HYN0043.</title>
        <authorList>
            <person name="Kim M."/>
            <person name="Yi H."/>
        </authorList>
    </citation>
    <scope>NUCLEOTIDE SEQUENCE [LARGE SCALE GENOMIC DNA]</scope>
    <source>
        <strain evidence="6 7">HYN0043</strain>
    </source>
</reference>
<feature type="domain" description="ABC transporter" evidence="5">
    <location>
        <begin position="16"/>
        <end position="233"/>
    </location>
</feature>
<gene>
    <name evidence="6" type="ORF">HYN43_015725</name>
</gene>
<dbReference type="InterPro" id="IPR003593">
    <property type="entry name" value="AAA+_ATPase"/>
</dbReference>
<dbReference type="InterPro" id="IPR003439">
    <property type="entry name" value="ABC_transporter-like_ATP-bd"/>
</dbReference>
<keyword evidence="7" id="KW-1185">Reference proteome</keyword>
<dbReference type="EMBL" id="CP032869">
    <property type="protein sequence ID" value="AYL96660.1"/>
    <property type="molecule type" value="Genomic_DNA"/>
</dbReference>
<organism evidence="6 7">
    <name type="scientific">Mucilaginibacter celer</name>
    <dbReference type="NCBI Taxonomy" id="2305508"/>
    <lineage>
        <taxon>Bacteria</taxon>
        <taxon>Pseudomonadati</taxon>
        <taxon>Bacteroidota</taxon>
        <taxon>Sphingobacteriia</taxon>
        <taxon>Sphingobacteriales</taxon>
        <taxon>Sphingobacteriaceae</taxon>
        <taxon>Mucilaginibacter</taxon>
    </lineage>
</organism>
<comment type="similarity">
    <text evidence="1">Belongs to the ABC transporter superfamily.</text>
</comment>
<dbReference type="PANTHER" id="PTHR42734">
    <property type="entry name" value="METAL TRANSPORT SYSTEM ATP-BINDING PROTEIN TM_0124-RELATED"/>
    <property type="match status" value="1"/>
</dbReference>
<proteinExistence type="inferred from homology"/>
<dbReference type="InterPro" id="IPR027417">
    <property type="entry name" value="P-loop_NTPase"/>
</dbReference>
<keyword evidence="2" id="KW-0813">Transport</keyword>
<evidence type="ECO:0000256" key="1">
    <source>
        <dbReference type="ARBA" id="ARBA00005417"/>
    </source>
</evidence>
<dbReference type="Gene3D" id="3.40.50.300">
    <property type="entry name" value="P-loop containing nucleotide triphosphate hydrolases"/>
    <property type="match status" value="1"/>
</dbReference>
<dbReference type="OrthoDB" id="9785229at2"/>
<evidence type="ECO:0000313" key="7">
    <source>
        <dbReference type="Proteomes" id="UP000270046"/>
    </source>
</evidence>
<dbReference type="PANTHER" id="PTHR42734:SF17">
    <property type="entry name" value="METAL TRANSPORT SYSTEM ATP-BINDING PROTEIN TM_0124-RELATED"/>
    <property type="match status" value="1"/>
</dbReference>
<evidence type="ECO:0000256" key="2">
    <source>
        <dbReference type="ARBA" id="ARBA00022448"/>
    </source>
</evidence>
<dbReference type="GO" id="GO:0005524">
    <property type="term" value="F:ATP binding"/>
    <property type="evidence" value="ECO:0007669"/>
    <property type="project" value="UniProtKB-KW"/>
</dbReference>